<protein>
    <submittedName>
        <fullName evidence="2">Mitochondrial P-loop-containing NTPase superfamily member</fullName>
    </submittedName>
</protein>
<keyword evidence="1" id="KW-0547">Nucleotide-binding</keyword>
<accession>A0A8K0AFW1</accession>
<dbReference type="Gene3D" id="3.40.50.300">
    <property type="entry name" value="P-loop containing nucleotide triphosphate hydrolases"/>
    <property type="match status" value="1"/>
</dbReference>
<dbReference type="GO" id="GO:0003924">
    <property type="term" value="F:GTPase activity"/>
    <property type="evidence" value="ECO:0007669"/>
    <property type="project" value="InterPro"/>
</dbReference>
<dbReference type="GO" id="GO:0005525">
    <property type="term" value="F:GTP binding"/>
    <property type="evidence" value="ECO:0007669"/>
    <property type="project" value="InterPro"/>
</dbReference>
<proteinExistence type="predicted"/>
<dbReference type="EMBL" id="VRVR01000056">
    <property type="protein sequence ID" value="KAF0852172.1"/>
    <property type="molecule type" value="Genomic_DNA"/>
</dbReference>
<dbReference type="AlphaFoldDB" id="A0A8K0AFW1"/>
<dbReference type="PANTHER" id="PTHR47978">
    <property type="match status" value="1"/>
</dbReference>
<comment type="caution">
    <text evidence="2">The sequence shown here is derived from an EMBL/GenBank/DDBJ whole genome shotgun (WGS) entry which is preliminary data.</text>
</comment>
<dbReference type="Pfam" id="PF00071">
    <property type="entry name" value="Ras"/>
    <property type="match status" value="1"/>
</dbReference>
<organism evidence="2 3">
    <name type="scientific">Andalucia godoyi</name>
    <name type="common">Flagellate</name>
    <dbReference type="NCBI Taxonomy" id="505711"/>
    <lineage>
        <taxon>Eukaryota</taxon>
        <taxon>Discoba</taxon>
        <taxon>Jakobida</taxon>
        <taxon>Andalucina</taxon>
        <taxon>Andaluciidae</taxon>
        <taxon>Andalucia</taxon>
    </lineage>
</organism>
<evidence type="ECO:0000313" key="2">
    <source>
        <dbReference type="EMBL" id="KAF0852172.1"/>
    </source>
</evidence>
<dbReference type="SUPFAM" id="SSF52540">
    <property type="entry name" value="P-loop containing nucleoside triphosphate hydrolases"/>
    <property type="match status" value="1"/>
</dbReference>
<dbReference type="PRINTS" id="PR00449">
    <property type="entry name" value="RASTRNSFRMNG"/>
</dbReference>
<dbReference type="SMART" id="SM00175">
    <property type="entry name" value="RAB"/>
    <property type="match status" value="1"/>
</dbReference>
<sequence>MLFLRCKVALIGSAASGKSALLQVFHSSQSAFPKSYLMTMGAELVLKEVRIPDSPVVVELLIQDLGAQAIYDSVTTSLTSGDACPPTFYLLCVDTTSASMDYAYSWFDKHQSAASSAILVATKSDVSDRNVAETQALAETHGIPCFVTSAAIGKDVDAPFNYTAQAFSQMYDDFIQASGALRV</sequence>
<gene>
    <name evidence="2" type="ORF">ANDGO_03003</name>
</gene>
<dbReference type="InterPro" id="IPR001806">
    <property type="entry name" value="Small_GTPase"/>
</dbReference>
<dbReference type="InterPro" id="IPR027417">
    <property type="entry name" value="P-loop_NTPase"/>
</dbReference>
<dbReference type="OrthoDB" id="265044at2759"/>
<dbReference type="Proteomes" id="UP000799049">
    <property type="component" value="Unassembled WGS sequence"/>
</dbReference>
<keyword evidence="3" id="KW-1185">Reference proteome</keyword>
<name>A0A8K0AFW1_ANDGO</name>
<reference evidence="2" key="1">
    <citation type="submission" date="2019-09" db="EMBL/GenBank/DDBJ databases">
        <title>The Mitochondrial Proteome of the Jakobid, Andalucia godoyi, a Protist With the Most Gene-Rich and Bacteria-Like Mitochondrial Genome.</title>
        <authorList>
            <person name="Gray M.W."/>
            <person name="Burger G."/>
            <person name="Derelle R."/>
            <person name="Klimes V."/>
            <person name="Leger M."/>
            <person name="Sarrasin M."/>
            <person name="Vlcek C."/>
            <person name="Roger A.J."/>
            <person name="Elias M."/>
            <person name="Lang B.F."/>
        </authorList>
    </citation>
    <scope>NUCLEOTIDE SEQUENCE</scope>
    <source>
        <strain evidence="2">And28</strain>
    </source>
</reference>
<evidence type="ECO:0000256" key="1">
    <source>
        <dbReference type="ARBA" id="ARBA00022741"/>
    </source>
</evidence>
<evidence type="ECO:0000313" key="3">
    <source>
        <dbReference type="Proteomes" id="UP000799049"/>
    </source>
</evidence>